<evidence type="ECO:0000313" key="2">
    <source>
        <dbReference type="Proteomes" id="UP001165960"/>
    </source>
</evidence>
<keyword evidence="2" id="KW-1185">Reference proteome</keyword>
<dbReference type="Proteomes" id="UP001165960">
    <property type="component" value="Unassembled WGS sequence"/>
</dbReference>
<sequence length="74" mass="8181">MAIFRPEPTNVSTYAWLPDSPGDAPIQENNEDGLGKCFCLLLLPSEAYTLLPARELWAHGGKIGCCRCNSRKED</sequence>
<evidence type="ECO:0000313" key="1">
    <source>
        <dbReference type="EMBL" id="KAJ9067356.1"/>
    </source>
</evidence>
<proteinExistence type="predicted"/>
<dbReference type="EMBL" id="QTSX02004261">
    <property type="protein sequence ID" value="KAJ9067356.1"/>
    <property type="molecule type" value="Genomic_DNA"/>
</dbReference>
<protein>
    <submittedName>
        <fullName evidence="1">Uncharacterized protein</fullName>
    </submittedName>
</protein>
<reference evidence="1" key="1">
    <citation type="submission" date="2022-04" db="EMBL/GenBank/DDBJ databases">
        <title>Genome of the entomopathogenic fungus Entomophthora muscae.</title>
        <authorList>
            <person name="Elya C."/>
            <person name="Lovett B.R."/>
            <person name="Lee E."/>
            <person name="Macias A.M."/>
            <person name="Hajek A.E."/>
            <person name="De Bivort B.L."/>
            <person name="Kasson M.T."/>
            <person name="De Fine Licht H.H."/>
            <person name="Stajich J.E."/>
        </authorList>
    </citation>
    <scope>NUCLEOTIDE SEQUENCE</scope>
    <source>
        <strain evidence="1">Berkeley</strain>
    </source>
</reference>
<name>A0ACC2SYU6_9FUNG</name>
<gene>
    <name evidence="1" type="ORF">DSO57_1000267</name>
</gene>
<organism evidence="1 2">
    <name type="scientific">Entomophthora muscae</name>
    <dbReference type="NCBI Taxonomy" id="34485"/>
    <lineage>
        <taxon>Eukaryota</taxon>
        <taxon>Fungi</taxon>
        <taxon>Fungi incertae sedis</taxon>
        <taxon>Zoopagomycota</taxon>
        <taxon>Entomophthoromycotina</taxon>
        <taxon>Entomophthoromycetes</taxon>
        <taxon>Entomophthorales</taxon>
        <taxon>Entomophthoraceae</taxon>
        <taxon>Entomophthora</taxon>
    </lineage>
</organism>
<comment type="caution">
    <text evidence="1">The sequence shown here is derived from an EMBL/GenBank/DDBJ whole genome shotgun (WGS) entry which is preliminary data.</text>
</comment>
<accession>A0ACC2SYU6</accession>